<evidence type="ECO:0000313" key="7">
    <source>
        <dbReference type="Proteomes" id="UP000241764"/>
    </source>
</evidence>
<dbReference type="Pfam" id="PF14559">
    <property type="entry name" value="TPR_19"/>
    <property type="match status" value="2"/>
</dbReference>
<dbReference type="InterPro" id="IPR051012">
    <property type="entry name" value="CellSynth/LPSAsmb/PSIAsmb"/>
</dbReference>
<dbReference type="SMART" id="SM00028">
    <property type="entry name" value="TPR"/>
    <property type="match status" value="7"/>
</dbReference>
<dbReference type="InterPro" id="IPR019734">
    <property type="entry name" value="TPR_rpt"/>
</dbReference>
<reference evidence="7" key="1">
    <citation type="submission" date="2017-11" db="EMBL/GenBank/DDBJ databases">
        <authorList>
            <person name="Kuznetsova I."/>
            <person name="Sazanova A."/>
            <person name="Chirak E."/>
            <person name="Safronova V."/>
            <person name="Willems A."/>
        </authorList>
    </citation>
    <scope>NUCLEOTIDE SEQUENCE [LARGE SCALE GENOMIC DNA]</scope>
    <source>
        <strain evidence="7">CCBAU 03422</strain>
    </source>
</reference>
<dbReference type="SUPFAM" id="SSF48452">
    <property type="entry name" value="TPR-like"/>
    <property type="match status" value="2"/>
</dbReference>
<keyword evidence="2 3" id="KW-0802">TPR repeat</keyword>
<feature type="domain" description="YaiO beta-barrel" evidence="5">
    <location>
        <begin position="361"/>
        <end position="444"/>
    </location>
</feature>
<gene>
    <name evidence="6" type="ORF">CU103_15440</name>
</gene>
<evidence type="ECO:0000259" key="5">
    <source>
        <dbReference type="Pfam" id="PF19413"/>
    </source>
</evidence>
<keyword evidence="4" id="KW-0732">Signal</keyword>
<evidence type="ECO:0000256" key="2">
    <source>
        <dbReference type="ARBA" id="ARBA00022803"/>
    </source>
</evidence>
<dbReference type="PANTHER" id="PTHR45586:SF1">
    <property type="entry name" value="LIPOPOLYSACCHARIDE ASSEMBLY PROTEIN B"/>
    <property type="match status" value="1"/>
</dbReference>
<dbReference type="Gene3D" id="1.25.40.10">
    <property type="entry name" value="Tetratricopeptide repeat domain"/>
    <property type="match status" value="3"/>
</dbReference>
<dbReference type="Proteomes" id="UP000241764">
    <property type="component" value="Unassembled WGS sequence"/>
</dbReference>
<dbReference type="NCBIfam" id="TIGR04390">
    <property type="entry name" value="OMP_YaiO_dom"/>
    <property type="match status" value="1"/>
</dbReference>
<protein>
    <submittedName>
        <fullName evidence="6">Peptide transporter</fullName>
    </submittedName>
</protein>
<name>A0A2P7BB15_9HYPH</name>
<feature type="repeat" description="TPR" evidence="3">
    <location>
        <begin position="64"/>
        <end position="97"/>
    </location>
</feature>
<dbReference type="Pfam" id="PF19413">
    <property type="entry name" value="YaiO"/>
    <property type="match status" value="1"/>
</dbReference>
<feature type="signal peptide" evidence="4">
    <location>
        <begin position="1"/>
        <end position="25"/>
    </location>
</feature>
<dbReference type="InterPro" id="IPR011990">
    <property type="entry name" value="TPR-like_helical_dom_sf"/>
</dbReference>
<dbReference type="RefSeq" id="WP_106664920.1">
    <property type="nucleotide sequence ID" value="NZ_PGGM01000006.1"/>
</dbReference>
<evidence type="ECO:0000256" key="3">
    <source>
        <dbReference type="PROSITE-ProRule" id="PRU00339"/>
    </source>
</evidence>
<dbReference type="Pfam" id="PF13432">
    <property type="entry name" value="TPR_16"/>
    <property type="match status" value="1"/>
</dbReference>
<comment type="caution">
    <text evidence="6">The sequence shown here is derived from an EMBL/GenBank/DDBJ whole genome shotgun (WGS) entry which is preliminary data.</text>
</comment>
<dbReference type="PROSITE" id="PS50005">
    <property type="entry name" value="TPR"/>
    <property type="match status" value="3"/>
</dbReference>
<evidence type="ECO:0000256" key="1">
    <source>
        <dbReference type="ARBA" id="ARBA00022737"/>
    </source>
</evidence>
<keyword evidence="1" id="KW-0677">Repeat</keyword>
<dbReference type="InterPro" id="IPR030887">
    <property type="entry name" value="Beta-barrel_YaiO"/>
</dbReference>
<dbReference type="PANTHER" id="PTHR45586">
    <property type="entry name" value="TPR REPEAT-CONTAINING PROTEIN PA4667"/>
    <property type="match status" value="1"/>
</dbReference>
<organism evidence="6 7">
    <name type="scientific">Phyllobacterium sophorae</name>
    <dbReference type="NCBI Taxonomy" id="1520277"/>
    <lineage>
        <taxon>Bacteria</taxon>
        <taxon>Pseudomonadati</taxon>
        <taxon>Pseudomonadota</taxon>
        <taxon>Alphaproteobacteria</taxon>
        <taxon>Hyphomicrobiales</taxon>
        <taxon>Phyllobacteriaceae</taxon>
        <taxon>Phyllobacterium</taxon>
    </lineage>
</organism>
<keyword evidence="7" id="KW-1185">Reference proteome</keyword>
<feature type="repeat" description="TPR" evidence="3">
    <location>
        <begin position="310"/>
        <end position="343"/>
    </location>
</feature>
<dbReference type="OrthoDB" id="8038200at2"/>
<dbReference type="AlphaFoldDB" id="A0A2P7BB15"/>
<evidence type="ECO:0000313" key="6">
    <source>
        <dbReference type="EMBL" id="PSH63641.1"/>
    </source>
</evidence>
<proteinExistence type="predicted"/>
<accession>A0A2P7BB15</accession>
<feature type="repeat" description="TPR" evidence="3">
    <location>
        <begin position="208"/>
        <end position="241"/>
    </location>
</feature>
<dbReference type="EMBL" id="PGGM01000006">
    <property type="protein sequence ID" value="PSH63641.1"/>
    <property type="molecule type" value="Genomic_DNA"/>
</dbReference>
<evidence type="ECO:0000256" key="4">
    <source>
        <dbReference type="SAM" id="SignalP"/>
    </source>
</evidence>
<feature type="chain" id="PRO_5015164193" evidence="4">
    <location>
        <begin position="26"/>
        <end position="587"/>
    </location>
</feature>
<sequence>MPARRFIWRIAAALALNFCASWALAQTSETERLYKEGVDARLHDRFDEARSKLEEAARLAPANADVLVQLGFTFLALGDIGGAETAFKRTLEISPAYVDAKFGLAQIAFRRGDLPGAKMFVDQVLTERPDDADAKALQVNIAKAEAEKARPRAAAQKSDKLVRGAAPVPRPDPVVQLADEARKRRMEGRFGEAEVLYNKALTHDPRNVDLLVALGMVQGYQQKFEDARLSFEKALAIAPNSLDAKIGLVRLSIWTGGTEAAAAQLQSLSSTSPDNREILGLRARVLLLEGHAAEAEAAFAALVAADGNDVDAVLGLGDARRAQGREKAALQAYQAALVLDPDSVDVQQRLDAPAPKFWRLDIDGNYSTLTGSQPDWSEGSIALSRAFGPDTTLTARFFAATRFDHSDQQAELGIAHKFSDLFSGYAFASVTPDADFLPQYAIGGGGALLVTKGADRFGPLSATLDLKYERYSDGDVETVSPGLQQSLWSDKLVLTAKWINVFDQQQHHAGGYLVRADWSVVDRLRLFAGYSDALEPSDGIMIPTQSIFGGLSFDLNEQVTLRTNFAHEERENAYNRDVYGVGMTWRF</sequence>